<accession>A0A941IQL9</accession>
<feature type="transmembrane region" description="Helical" evidence="2">
    <location>
        <begin position="150"/>
        <end position="171"/>
    </location>
</feature>
<keyword evidence="2" id="KW-0812">Transmembrane</keyword>
<evidence type="ECO:0000313" key="3">
    <source>
        <dbReference type="EMBL" id="MBR7837810.1"/>
    </source>
</evidence>
<sequence>MASYQNPNQPGGSLPPSSLNWGDSLLDPQDESPYGPGPVNPPVPPPIPPAASASGQVQHAVQPHPFVAPQPYVLGAPPVYDSVPQEPAQALSYGYGAAVYTGPPEPGESGKARAALWIGILGGWLPVNLFVAGAAIAETGPGRKRGRDKAVIGLCCSLVWVVLLGGVAFALRHHTVDPVPAIPREKTASAASDPGCYAGANAVYAYQGSPSGLAAQKTLGSALINAAGKSHVADAPLRKLGLDYLSLAAGAAVPTLAADTDAVSTACGLSFRVN</sequence>
<evidence type="ECO:0000313" key="4">
    <source>
        <dbReference type="Proteomes" id="UP000675781"/>
    </source>
</evidence>
<feature type="compositionally biased region" description="Polar residues" evidence="1">
    <location>
        <begin position="1"/>
        <end position="21"/>
    </location>
</feature>
<keyword evidence="2" id="KW-1133">Transmembrane helix</keyword>
<name>A0A941IQL9_9ACTN</name>
<evidence type="ECO:0000256" key="2">
    <source>
        <dbReference type="SAM" id="Phobius"/>
    </source>
</evidence>
<protein>
    <recommendedName>
        <fullName evidence="5">DUF4190 domain-containing protein</fullName>
    </recommendedName>
</protein>
<keyword evidence="2" id="KW-0472">Membrane</keyword>
<evidence type="ECO:0000256" key="1">
    <source>
        <dbReference type="SAM" id="MobiDB-lite"/>
    </source>
</evidence>
<keyword evidence="4" id="KW-1185">Reference proteome</keyword>
<organism evidence="3 4">
    <name type="scientific">Actinospica durhamensis</name>
    <dbReference type="NCBI Taxonomy" id="1508375"/>
    <lineage>
        <taxon>Bacteria</taxon>
        <taxon>Bacillati</taxon>
        <taxon>Actinomycetota</taxon>
        <taxon>Actinomycetes</taxon>
        <taxon>Catenulisporales</taxon>
        <taxon>Actinospicaceae</taxon>
        <taxon>Actinospica</taxon>
    </lineage>
</organism>
<feature type="region of interest" description="Disordered" evidence="1">
    <location>
        <begin position="1"/>
        <end position="58"/>
    </location>
</feature>
<feature type="transmembrane region" description="Helical" evidence="2">
    <location>
        <begin position="114"/>
        <end position="138"/>
    </location>
</feature>
<reference evidence="3" key="1">
    <citation type="submission" date="2021-04" db="EMBL/GenBank/DDBJ databases">
        <title>Genome based classification of Actinospica acidithermotolerans sp. nov., an actinobacterium isolated from an Indonesian hot spring.</title>
        <authorList>
            <person name="Kusuma A.B."/>
            <person name="Putra K.E."/>
            <person name="Nafisah S."/>
            <person name="Loh J."/>
            <person name="Nouioui I."/>
            <person name="Goodfellow M."/>
        </authorList>
    </citation>
    <scope>NUCLEOTIDE SEQUENCE</scope>
    <source>
        <strain evidence="3">CSCA 57</strain>
    </source>
</reference>
<dbReference type="Proteomes" id="UP000675781">
    <property type="component" value="Unassembled WGS sequence"/>
</dbReference>
<dbReference type="RefSeq" id="WP_212532273.1">
    <property type="nucleotide sequence ID" value="NZ_JAGSOG010000232.1"/>
</dbReference>
<feature type="compositionally biased region" description="Pro residues" evidence="1">
    <location>
        <begin position="35"/>
        <end position="49"/>
    </location>
</feature>
<dbReference type="EMBL" id="JAGSOG010000232">
    <property type="protein sequence ID" value="MBR7837810.1"/>
    <property type="molecule type" value="Genomic_DNA"/>
</dbReference>
<evidence type="ECO:0008006" key="5">
    <source>
        <dbReference type="Google" id="ProtNLM"/>
    </source>
</evidence>
<comment type="caution">
    <text evidence="3">The sequence shown here is derived from an EMBL/GenBank/DDBJ whole genome shotgun (WGS) entry which is preliminary data.</text>
</comment>
<gene>
    <name evidence="3" type="ORF">KDL01_31335</name>
</gene>
<dbReference type="AlphaFoldDB" id="A0A941IQL9"/>
<proteinExistence type="predicted"/>